<accession>A0A1B0B4D5</accession>
<dbReference type="AlphaFoldDB" id="A0A1B0B4D5"/>
<keyword evidence="2" id="KW-1185">Reference proteome</keyword>
<name>A0A1B0B4D5_9MUSC</name>
<dbReference type="EnsemblMetazoa" id="GPPI018453-RA">
    <property type="protein sequence ID" value="GPPI018453-PA"/>
    <property type="gene ID" value="GPPI018453"/>
</dbReference>
<dbReference type="EMBL" id="JXJN01008263">
    <property type="status" value="NOT_ANNOTATED_CDS"/>
    <property type="molecule type" value="Genomic_DNA"/>
</dbReference>
<dbReference type="Proteomes" id="UP000092460">
    <property type="component" value="Unassembled WGS sequence"/>
</dbReference>
<proteinExistence type="predicted"/>
<reference evidence="1" key="2">
    <citation type="submission" date="2020-05" db="UniProtKB">
        <authorList>
            <consortium name="EnsemblMetazoa"/>
        </authorList>
    </citation>
    <scope>IDENTIFICATION</scope>
    <source>
        <strain evidence="1">IAEA</strain>
    </source>
</reference>
<sequence length="115" mass="13114">MDRIRKTVIAQQTYKANKMHSLAYSSTTPRIAIQASFLELCLDNSSIETVVRRPCVPDKSSPELPKRIQSIREWPGLRAHLLRKFPVAEPLLADFCDLIPSALNCSEELVLDFFR</sequence>
<dbReference type="VEuPathDB" id="VectorBase:GPPI018453"/>
<organism evidence="1 2">
    <name type="scientific">Glossina palpalis gambiensis</name>
    <dbReference type="NCBI Taxonomy" id="67801"/>
    <lineage>
        <taxon>Eukaryota</taxon>
        <taxon>Metazoa</taxon>
        <taxon>Ecdysozoa</taxon>
        <taxon>Arthropoda</taxon>
        <taxon>Hexapoda</taxon>
        <taxon>Insecta</taxon>
        <taxon>Pterygota</taxon>
        <taxon>Neoptera</taxon>
        <taxon>Endopterygota</taxon>
        <taxon>Diptera</taxon>
        <taxon>Brachycera</taxon>
        <taxon>Muscomorpha</taxon>
        <taxon>Hippoboscoidea</taxon>
        <taxon>Glossinidae</taxon>
        <taxon>Glossina</taxon>
    </lineage>
</organism>
<protein>
    <submittedName>
        <fullName evidence="1">Uncharacterized protein</fullName>
    </submittedName>
</protein>
<evidence type="ECO:0000313" key="1">
    <source>
        <dbReference type="EnsemblMetazoa" id="GPPI018453-PA"/>
    </source>
</evidence>
<evidence type="ECO:0000313" key="2">
    <source>
        <dbReference type="Proteomes" id="UP000092460"/>
    </source>
</evidence>
<reference evidence="2" key="1">
    <citation type="submission" date="2015-01" db="EMBL/GenBank/DDBJ databases">
        <authorList>
            <person name="Aksoy S."/>
            <person name="Warren W."/>
            <person name="Wilson R.K."/>
        </authorList>
    </citation>
    <scope>NUCLEOTIDE SEQUENCE [LARGE SCALE GENOMIC DNA]</scope>
    <source>
        <strain evidence="2">IAEA</strain>
    </source>
</reference>